<evidence type="ECO:0000313" key="4">
    <source>
        <dbReference type="EMBL" id="GJM49370.1"/>
    </source>
</evidence>
<evidence type="ECO:0000313" key="6">
    <source>
        <dbReference type="Proteomes" id="UP001207736"/>
    </source>
</evidence>
<reference evidence="4 7" key="1">
    <citation type="submission" date="2021-11" db="EMBL/GenBank/DDBJ databases">
        <title>Draft genome sequence of Capnocytophaga sp. strain KC07075 isolated from cat oral cavity.</title>
        <authorList>
            <person name="Suzuki M."/>
            <person name="Imaoka K."/>
            <person name="Kimura M."/>
            <person name="Morikawa S."/>
            <person name="Maeda K."/>
        </authorList>
    </citation>
    <scope>NUCLEOTIDE SEQUENCE</scope>
    <source>
        <strain evidence="4">KC07075</strain>
        <strain evidence="5 7">KC07079</strain>
    </source>
</reference>
<protein>
    <recommendedName>
        <fullName evidence="3">Glycosyl hydrolase family 13 catalytic domain-containing protein</fullName>
    </recommendedName>
</protein>
<keyword evidence="2" id="KW-0732">Signal</keyword>
<feature type="chain" id="PRO_5043540035" description="Glycosyl hydrolase family 13 catalytic domain-containing protein" evidence="2">
    <location>
        <begin position="19"/>
        <end position="1614"/>
    </location>
</feature>
<organism evidence="4 6">
    <name type="scientific">Capnocytophaga catalasegens</name>
    <dbReference type="NCBI Taxonomy" id="1004260"/>
    <lineage>
        <taxon>Bacteria</taxon>
        <taxon>Pseudomonadati</taxon>
        <taxon>Bacteroidota</taxon>
        <taxon>Flavobacteriia</taxon>
        <taxon>Flavobacteriales</taxon>
        <taxon>Flavobacteriaceae</taxon>
        <taxon>Capnocytophaga</taxon>
    </lineage>
</organism>
<dbReference type="SUPFAM" id="SSF51445">
    <property type="entry name" value="(Trans)glycosidases"/>
    <property type="match status" value="1"/>
</dbReference>
<dbReference type="PANTHER" id="PTHR43002">
    <property type="entry name" value="GLYCOGEN DEBRANCHING ENZYME"/>
    <property type="match status" value="1"/>
</dbReference>
<dbReference type="GO" id="GO:0005975">
    <property type="term" value="P:carbohydrate metabolic process"/>
    <property type="evidence" value="ECO:0007669"/>
    <property type="project" value="InterPro"/>
</dbReference>
<accession>A0AAV5AUL3</accession>
<evidence type="ECO:0000313" key="7">
    <source>
        <dbReference type="Proteomes" id="UP001208692"/>
    </source>
</evidence>
<dbReference type="Gene3D" id="2.60.40.10">
    <property type="entry name" value="Immunoglobulins"/>
    <property type="match status" value="1"/>
</dbReference>
<sequence length="1614" mass="179573">MKNLLLLFSFFLWQFANADTGIYGSFVIADVGQGGVTYYDCLGNTSNPDFENLGNFKAGMSLMLKGAEIKTWKNGSGNITGAFMYYRVYKAGESPLHFTEIPLAWVEDGTDGNPTNQKWAETSKNINLLSGLGIGSYVIEVYFKATTNEGDKYDSNNSANYKATFEIIEGKTILNGKVTVIPEKPSRTEPVTITLDASGTALSTATQVYLHSGVGTDKPNSYAFDHTIGNWGADDGIGKMTSLGNNKWQIILSSIDDYYKLTSEDDAFALNFLFRSADGTQKEDNNGQNYHLNIDAGNYFLVQKPNVSPFLTQSGQTFEIKAEANRSVNWILEELNADGSVRTPHLNTQSNKNYAYHHTISDTDILHTYRITADFSGGITKQKTFQIQAYTTPITQTMPTGAKKGVNYNFPNIGEVTFVLHTPTRTQYKYYDSNNCVGTTSTASTAPKKVIHLIGDFNNWQISDAFSLKKDGDYWWITLDTASLSPVQNEYVYQYLVDGAIRIGDPYAHKVSDPDDQYISASIYPNLIAYPQGKTTGRASVLELNKEVYHWQVPTFVRTKERNELNVYELHFRDFTPEGTYKAAIAKLDYLKDLGITCIHVMPVSEFEGNDSWGYNPNYYFAADKAYGTENDLKEFIDQAHKRGIAVVNDLVLNHAFYSNPNAMLYWDKQHNRPAADNPWFNAEHKGVYDQAGHWGADWNHASEHTRQMVDDIIHYWMDEFKFDGFRFDFTKGFTQKNPNPSDPWASNYDNCRIEILKNMAQMVWKNTAGVGKAPYVIFEHLANDSEDKALADSGILMWSGAGPQNSYMEMAMGYHQLSFMGSVYSSRGFANANYMSYIESHDEERIGYKVKMWGKDKPTDPDAYANYFSNRTKLAAAFNMLLPGPRMVWQFGELGYDISIDENGRTGRKPNAWNLNYHTQEERQEIYRLYALMFRLRNTYNLYEDVDYRNIGSTTEWQRTFSLKDTTRNIQVIAVGNFDTTNTHQVVPDYSQVGMWFKYNGDPTIDGMPFVVSTTADSYTLPVTDPVYILTNADMIAPKISPKTIEISTEYTNGYMISDTSYDFQQETFSNISATPAQGFASDNSDKVHLYVVSINGTAVTETFTLNGQTVTGIRTLKQQKLPLGENKIRWVAMDNFSNRAETTQTIKVILVPDARVSAVTPRICPSATATFEISGTPASKVTYTLNGIADMKTLSSEGKVIVSVAATTRQELILTGISHPLATQQQRLLTRSAVIEVISVDAPTISVDNQCGKTILTASNYTGALKWSTGETTATIEVTQSGNYSVSQKIGNCESTPATQLVTIQSVPIAPTISVDNQCGKTLLTASNYTGALKWSTGETTATIEVRQGGTYSVSQKIGDCESAPATQVVTIQSVPIAPTISVDNQCGKTILTATNYTGALKWSTGETTTTIEVTQSGNYSVSQKIGDCESAPATQLVTIQSVPIAPTVSVDNQFGKTILTATNYTGALKWSTGETTATIEVTQNGTYSVSQKIGDCESPEASEQIFIKEKENTTNNELVFYNAISANGDGVNDILQIQGVENYPNNTIKIFNELGQLVFQMQGYNNRDKVFRGYANVGSGGRLPSHTYFYVFEYIDQQGNIQRKMHWLYLK</sequence>
<gene>
    <name evidence="4" type="ORF">RCZ15_03450</name>
    <name evidence="5" type="ORF">RCZ16_08380</name>
</gene>
<evidence type="ECO:0000256" key="1">
    <source>
        <dbReference type="ARBA" id="ARBA00008061"/>
    </source>
</evidence>
<evidence type="ECO:0000259" key="3">
    <source>
        <dbReference type="SMART" id="SM00642"/>
    </source>
</evidence>
<dbReference type="Pfam" id="PF13585">
    <property type="entry name" value="CHU_C"/>
    <property type="match status" value="1"/>
</dbReference>
<dbReference type="CDD" id="cd11350">
    <property type="entry name" value="AmyAc_4"/>
    <property type="match status" value="1"/>
</dbReference>
<evidence type="ECO:0000313" key="5">
    <source>
        <dbReference type="EMBL" id="GJM52521.1"/>
    </source>
</evidence>
<feature type="domain" description="Glycosyl hydrolase family 13 catalytic" evidence="3">
    <location>
        <begin position="566"/>
        <end position="938"/>
    </location>
</feature>
<dbReference type="Gene3D" id="3.20.20.80">
    <property type="entry name" value="Glycosidases"/>
    <property type="match status" value="1"/>
</dbReference>
<dbReference type="Proteomes" id="UP001208692">
    <property type="component" value="Unassembled WGS sequence"/>
</dbReference>
<dbReference type="InterPro" id="IPR017853">
    <property type="entry name" value="GH"/>
</dbReference>
<dbReference type="SUPFAM" id="SSF81296">
    <property type="entry name" value="E set domains"/>
    <property type="match status" value="1"/>
</dbReference>
<evidence type="ECO:0000256" key="2">
    <source>
        <dbReference type="SAM" id="SignalP"/>
    </source>
</evidence>
<dbReference type="InterPro" id="IPR006047">
    <property type="entry name" value="GH13_cat_dom"/>
</dbReference>
<dbReference type="EMBL" id="BQKA01000006">
    <property type="protein sequence ID" value="GJM49370.1"/>
    <property type="molecule type" value="Genomic_DNA"/>
</dbReference>
<comment type="similarity">
    <text evidence="1">Belongs to the glycosyl hydrolase 13 family.</text>
</comment>
<dbReference type="Pfam" id="PF00128">
    <property type="entry name" value="Alpha-amylase"/>
    <property type="match status" value="1"/>
</dbReference>
<dbReference type="SMART" id="SM00642">
    <property type="entry name" value="Aamy"/>
    <property type="match status" value="1"/>
</dbReference>
<feature type="signal peptide" evidence="2">
    <location>
        <begin position="1"/>
        <end position="18"/>
    </location>
</feature>
<name>A0AAV5AUL3_9FLAO</name>
<keyword evidence="7" id="KW-1185">Reference proteome</keyword>
<dbReference type="InterPro" id="IPR013783">
    <property type="entry name" value="Ig-like_fold"/>
</dbReference>
<dbReference type="EMBL" id="BQKB01000013">
    <property type="protein sequence ID" value="GJM52521.1"/>
    <property type="molecule type" value="Genomic_DNA"/>
</dbReference>
<dbReference type="RefSeq" id="WP_264857477.1">
    <property type="nucleotide sequence ID" value="NZ_BQKA01000006.1"/>
</dbReference>
<comment type="caution">
    <text evidence="4">The sequence shown here is derived from an EMBL/GenBank/DDBJ whole genome shotgun (WGS) entry which is preliminary data.</text>
</comment>
<dbReference type="InterPro" id="IPR014756">
    <property type="entry name" value="Ig_E-set"/>
</dbReference>
<dbReference type="Proteomes" id="UP001207736">
    <property type="component" value="Unassembled WGS sequence"/>
</dbReference>
<proteinExistence type="inferred from homology"/>